<dbReference type="EMBL" id="JAGGMQ010000001">
    <property type="protein sequence ID" value="MBP2170231.1"/>
    <property type="molecule type" value="Genomic_DNA"/>
</dbReference>
<dbReference type="Proteomes" id="UP001195624">
    <property type="component" value="Unassembled WGS sequence"/>
</dbReference>
<reference evidence="2" key="2">
    <citation type="submission" date="2023-07" db="EMBL/GenBank/DDBJ databases">
        <title>Genome mining of underrepresented organisms for secondary metabolites.</title>
        <authorList>
            <person name="D'Agostino P.M."/>
        </authorList>
    </citation>
    <scope>NUCLEOTIDE SEQUENCE [LARGE SCALE GENOMIC DNA]</scope>
    <source>
        <strain evidence="2">WS4403</strain>
    </source>
</reference>
<sequence length="129" mass="14229">MSKYAQAAVVTVRKNQGKQSPDMRQEWEKTMAEYFPTQETSRKKSCPKNAFLGLCEAGLIVGIPAGSYGLKPENVNKRYAVDAVQRATGGITDKNELWKAVAGANKTHNSQMDIVLELLRANLLKTEVS</sequence>
<dbReference type="Pfam" id="PF22399">
    <property type="entry name" value="DUF6979"/>
    <property type="match status" value="1"/>
</dbReference>
<evidence type="ECO:0000313" key="2">
    <source>
        <dbReference type="Proteomes" id="UP001195624"/>
    </source>
</evidence>
<keyword evidence="2" id="KW-1185">Reference proteome</keyword>
<reference evidence="1 2" key="1">
    <citation type="submission" date="2021-03" db="EMBL/GenBank/DDBJ databases">
        <authorList>
            <person name="D'Agostino P."/>
            <person name="Huntemann M."/>
            <person name="Clum A."/>
            <person name="Spunde A."/>
            <person name="Palaniappan K."/>
            <person name="Ritter S."/>
            <person name="Mikhailova N."/>
            <person name="Chen I.-M."/>
            <person name="Stamatis D."/>
            <person name="Reddy T."/>
            <person name="O'Malley R."/>
            <person name="Daum C."/>
            <person name="Shapiro N."/>
            <person name="Ivanova N."/>
            <person name="Kyrpides N."/>
            <person name="Woyke T."/>
        </authorList>
    </citation>
    <scope>NUCLEOTIDE SEQUENCE [LARGE SCALE GENOMIC DNA]</scope>
    <source>
        <strain evidence="1 2">WS4403</strain>
    </source>
</reference>
<proteinExistence type="predicted"/>
<dbReference type="InterPro" id="IPR053917">
    <property type="entry name" value="DUF6979"/>
</dbReference>
<protein>
    <submittedName>
        <fullName evidence="1">Uncharacterized protein</fullName>
    </submittedName>
</protein>
<dbReference type="RefSeq" id="WP_017799351.1">
    <property type="nucleotide sequence ID" value="NZ_JAGGMQ010000001.1"/>
</dbReference>
<organism evidence="1 2">
    <name type="scientific">Winslowiella toletana</name>
    <dbReference type="NCBI Taxonomy" id="92490"/>
    <lineage>
        <taxon>Bacteria</taxon>
        <taxon>Pseudomonadati</taxon>
        <taxon>Pseudomonadota</taxon>
        <taxon>Gammaproteobacteria</taxon>
        <taxon>Enterobacterales</taxon>
        <taxon>Erwiniaceae</taxon>
        <taxon>Winslowiella</taxon>
    </lineage>
</organism>
<gene>
    <name evidence="1" type="ORF">J2125_003423</name>
</gene>
<name>A0ABS4PDR3_9GAMM</name>
<comment type="caution">
    <text evidence="1">The sequence shown here is derived from an EMBL/GenBank/DDBJ whole genome shotgun (WGS) entry which is preliminary data.</text>
</comment>
<evidence type="ECO:0000313" key="1">
    <source>
        <dbReference type="EMBL" id="MBP2170231.1"/>
    </source>
</evidence>
<accession>A0ABS4PDR3</accession>